<evidence type="ECO:0000313" key="4">
    <source>
        <dbReference type="EMBL" id="SEO01776.1"/>
    </source>
</evidence>
<dbReference type="OrthoDB" id="31512at2157"/>
<evidence type="ECO:0000256" key="1">
    <source>
        <dbReference type="SAM" id="Phobius"/>
    </source>
</evidence>
<dbReference type="InterPro" id="IPR013783">
    <property type="entry name" value="Ig-like_fold"/>
</dbReference>
<name>A0A1H8LAF9_9EURY</name>
<accession>A0A1H8LAF9</accession>
<dbReference type="EMBL" id="FOCX01000007">
    <property type="protein sequence ID" value="SEO01776.1"/>
    <property type="molecule type" value="Genomic_DNA"/>
</dbReference>
<sequence>MTEGSGGEPGFDPLSAAVPAALVVTAVGVALGSVTVLLGAVVPLGYAASARLHALPEPDLAVERSVTEDRPRPGEAVAVTLSVANVGEAALPEVRIADGVPDALTVVDGDTACCTSLRPGEETTLTYTVRARRGEFVFDGPTITVRSVGGGRERRLDAGVGTTVTCETTADAFPLTEAATAATGRIETDAGGEGVTFAATRPYRLGDPVGRVDWKRFAATGELTTVEFRETRAATVLFVVDTSASARTVPRPGDPTGLSLSTEAITRLAGTLLDGRNHVGVATLGNRTAYLPAAAGREQAVAVERFLADGDAVDAVSLTTRATLGDDAVDRALDRALADLTERIPPETQVVFCSPLLTDDAVDVAEHFRARDHSVLVVSPDATAGASTGGTLDRLDRDVRLRRLQRAGVRTVDWSRDDALEAAFERAAAGWSG</sequence>
<dbReference type="SUPFAM" id="SSF53300">
    <property type="entry name" value="vWA-like"/>
    <property type="match status" value="1"/>
</dbReference>
<dbReference type="Proteomes" id="UP000198775">
    <property type="component" value="Unassembled WGS sequence"/>
</dbReference>
<keyword evidence="1" id="KW-1133">Transmembrane helix</keyword>
<dbReference type="InterPro" id="IPR036465">
    <property type="entry name" value="vWFA_dom_sf"/>
</dbReference>
<dbReference type="PANTHER" id="PTHR33608:SF6">
    <property type="entry name" value="BLL2464 PROTEIN"/>
    <property type="match status" value="1"/>
</dbReference>
<feature type="transmembrane region" description="Helical" evidence="1">
    <location>
        <begin position="20"/>
        <end position="46"/>
    </location>
</feature>
<feature type="domain" description="DUF11" evidence="2">
    <location>
        <begin position="59"/>
        <end position="132"/>
    </location>
</feature>
<protein>
    <submittedName>
        <fullName evidence="4">Uncharacterized conserved protein, DUF58 family, contains vWF domain</fullName>
    </submittedName>
</protein>
<evidence type="ECO:0000313" key="5">
    <source>
        <dbReference type="Proteomes" id="UP000198775"/>
    </source>
</evidence>
<keyword evidence="1" id="KW-0812">Transmembrane</keyword>
<dbReference type="InterPro" id="IPR002881">
    <property type="entry name" value="DUF58"/>
</dbReference>
<dbReference type="PANTHER" id="PTHR33608">
    <property type="entry name" value="BLL2464 PROTEIN"/>
    <property type="match status" value="1"/>
</dbReference>
<dbReference type="RefSeq" id="WP_170845371.1">
    <property type="nucleotide sequence ID" value="NZ_FOCX01000007.1"/>
</dbReference>
<dbReference type="AlphaFoldDB" id="A0A1H8LAF9"/>
<dbReference type="Gene3D" id="2.60.40.10">
    <property type="entry name" value="Immunoglobulins"/>
    <property type="match status" value="1"/>
</dbReference>
<keyword evidence="1" id="KW-0472">Membrane</keyword>
<dbReference type="Pfam" id="PF01882">
    <property type="entry name" value="DUF58"/>
    <property type="match status" value="1"/>
</dbReference>
<dbReference type="InterPro" id="IPR001434">
    <property type="entry name" value="OmcB-like_DUF11"/>
</dbReference>
<gene>
    <name evidence="4" type="ORF">SAMN05216388_100761</name>
</gene>
<dbReference type="Pfam" id="PF01345">
    <property type="entry name" value="DUF11"/>
    <property type="match status" value="1"/>
</dbReference>
<organism evidence="4 5">
    <name type="scientific">Halorientalis persicus</name>
    <dbReference type="NCBI Taxonomy" id="1367881"/>
    <lineage>
        <taxon>Archaea</taxon>
        <taxon>Methanobacteriati</taxon>
        <taxon>Methanobacteriota</taxon>
        <taxon>Stenosarchaea group</taxon>
        <taxon>Halobacteria</taxon>
        <taxon>Halobacteriales</taxon>
        <taxon>Haloarculaceae</taxon>
        <taxon>Halorientalis</taxon>
    </lineage>
</organism>
<reference evidence="5" key="1">
    <citation type="submission" date="2016-10" db="EMBL/GenBank/DDBJ databases">
        <authorList>
            <person name="Varghese N."/>
            <person name="Submissions S."/>
        </authorList>
    </citation>
    <scope>NUCLEOTIDE SEQUENCE [LARGE SCALE GENOMIC DNA]</scope>
    <source>
        <strain evidence="5">IBRC-M 10043</strain>
    </source>
</reference>
<proteinExistence type="predicted"/>
<feature type="domain" description="DUF58" evidence="3">
    <location>
        <begin position="200"/>
        <end position="376"/>
    </location>
</feature>
<evidence type="ECO:0000259" key="2">
    <source>
        <dbReference type="Pfam" id="PF01345"/>
    </source>
</evidence>
<keyword evidence="5" id="KW-1185">Reference proteome</keyword>
<evidence type="ECO:0000259" key="3">
    <source>
        <dbReference type="Pfam" id="PF01882"/>
    </source>
</evidence>